<dbReference type="KEGG" id="nva:G3M78_06750"/>
<dbReference type="Pfam" id="PF23357">
    <property type="entry name" value="DUF7088"/>
    <property type="match status" value="1"/>
</dbReference>
<dbReference type="EMBL" id="CP048620">
    <property type="protein sequence ID" value="QPJ65102.1"/>
    <property type="molecule type" value="Genomic_DNA"/>
</dbReference>
<evidence type="ECO:0000313" key="5">
    <source>
        <dbReference type="Proteomes" id="UP000594464"/>
    </source>
</evidence>
<protein>
    <submittedName>
        <fullName evidence="4">GldG family protein</fullName>
    </submittedName>
</protein>
<organism evidence="4 5">
    <name type="scientific">Candidatus Nitrohelix vancouverensis</name>
    <dbReference type="NCBI Taxonomy" id="2705534"/>
    <lineage>
        <taxon>Bacteria</taxon>
        <taxon>Pseudomonadati</taxon>
        <taxon>Nitrospinota/Tectimicrobiota group</taxon>
        <taxon>Nitrospinota</taxon>
        <taxon>Nitrospinia</taxon>
        <taxon>Nitrospinales</taxon>
        <taxon>Nitrospinaceae</taxon>
        <taxon>Candidatus Nitrohelix</taxon>
    </lineage>
</organism>
<dbReference type="Proteomes" id="UP000594464">
    <property type="component" value="Chromosome"/>
</dbReference>
<proteinExistence type="predicted"/>
<accession>A0A7T0C215</accession>
<feature type="transmembrane region" description="Helical" evidence="1">
    <location>
        <begin position="492"/>
        <end position="514"/>
    </location>
</feature>
<dbReference type="SUPFAM" id="SSF52317">
    <property type="entry name" value="Class I glutamine amidotransferase-like"/>
    <property type="match status" value="1"/>
</dbReference>
<evidence type="ECO:0000259" key="2">
    <source>
        <dbReference type="Pfam" id="PF09822"/>
    </source>
</evidence>
<gene>
    <name evidence="4" type="ORF">G3M78_06750</name>
</gene>
<keyword evidence="1" id="KW-1133">Transmembrane helix</keyword>
<dbReference type="InterPro" id="IPR029062">
    <property type="entry name" value="Class_I_gatase-like"/>
</dbReference>
<keyword evidence="1" id="KW-0812">Transmembrane</keyword>
<dbReference type="InterPro" id="IPR019196">
    <property type="entry name" value="ABC_transp_unknown"/>
</dbReference>
<evidence type="ECO:0000313" key="4">
    <source>
        <dbReference type="EMBL" id="QPJ65102.1"/>
    </source>
</evidence>
<dbReference type="Gene3D" id="3.40.30.10">
    <property type="entry name" value="Glutaredoxin"/>
    <property type="match status" value="1"/>
</dbReference>
<feature type="domain" description="ABC-type uncharacterised transport system" evidence="2">
    <location>
        <begin position="207"/>
        <end position="460"/>
    </location>
</feature>
<dbReference type="InterPro" id="IPR055396">
    <property type="entry name" value="DUF7088"/>
</dbReference>
<name>A0A7T0C215_9BACT</name>
<dbReference type="Pfam" id="PF09822">
    <property type="entry name" value="ABC_transp_aux"/>
    <property type="match status" value="1"/>
</dbReference>
<evidence type="ECO:0000256" key="1">
    <source>
        <dbReference type="SAM" id="Phobius"/>
    </source>
</evidence>
<sequence>MSLISIIAAWSALFMGLSASFLNWIAPDKVVWIYSLLGGCAVAALYFLIAERRIVLGALKSRSATHGMNSFALVAIVVGILVFVNLISLRHKSRIDLTEGGFFTLSEQTEKVASSLPRDVKMTAFFQTESPEKNQFKSLGDGYLELSEKLSLDYVDPDKNPGATKRYGVTSYGTIVLESGGKEARVQNPTEENLTNALIKVTSDQQKTLYFLSGHDEKRLDDPGPEGYSTIKASLEKDGYQVKEFSFMTAPSAPDDANLIVIPGPKRPFQEAEIKALDAYLEGGGAVFVLLDPQLPTGLEDFLLRWGVKVQNDLVVDPISNLFGGDSAAPVVNTYVPHDITKNFSLPTIFPLLRSVTAVEQEGLRSEEILLTGANSWAETDVRAGKARYDADADIKGPVPVMVAVTKDLAPATEDATDASSASAESENIPQARLAVVGDSDFAGNNYFNFSGNGDFFLNAASYLAEEQRLISIRPRERKNNPLQLTRSEGNVLFVFGVILFPGCVVAAGIASWWKRRRL</sequence>
<evidence type="ECO:0000259" key="3">
    <source>
        <dbReference type="Pfam" id="PF23357"/>
    </source>
</evidence>
<reference evidence="5" key="1">
    <citation type="submission" date="2020-02" db="EMBL/GenBank/DDBJ databases">
        <title>Genomic and physiological characterization of two novel Nitrospinaceae genera.</title>
        <authorList>
            <person name="Mueller A.J."/>
            <person name="Jung M.-Y."/>
            <person name="Strachan C.R."/>
            <person name="Herbold C.W."/>
            <person name="Kirkegaard R.H."/>
            <person name="Daims H."/>
        </authorList>
    </citation>
    <scope>NUCLEOTIDE SEQUENCE [LARGE SCALE GENOMIC DNA]</scope>
</reference>
<dbReference type="AlphaFoldDB" id="A0A7T0C215"/>
<feature type="transmembrane region" description="Helical" evidence="1">
    <location>
        <begin position="70"/>
        <end position="89"/>
    </location>
</feature>
<feature type="domain" description="DUF7088" evidence="3">
    <location>
        <begin position="101"/>
        <end position="182"/>
    </location>
</feature>
<keyword evidence="1" id="KW-0472">Membrane</keyword>
<feature type="transmembrane region" description="Helical" evidence="1">
    <location>
        <begin position="7"/>
        <end position="25"/>
    </location>
</feature>
<feature type="transmembrane region" description="Helical" evidence="1">
    <location>
        <begin position="31"/>
        <end position="49"/>
    </location>
</feature>